<feature type="transmembrane region" description="Helical" evidence="8">
    <location>
        <begin position="132"/>
        <end position="153"/>
    </location>
</feature>
<dbReference type="PANTHER" id="PTHR22726:SF18">
    <property type="entry name" value="PEPTIDASE M48 DOMAIN-CONTAINING PROTEIN"/>
    <property type="match status" value="1"/>
</dbReference>
<comment type="cofactor">
    <cofactor evidence="1">
        <name>Zn(2+)</name>
        <dbReference type="ChEBI" id="CHEBI:29105"/>
    </cofactor>
</comment>
<evidence type="ECO:0000256" key="3">
    <source>
        <dbReference type="ARBA" id="ARBA00022723"/>
    </source>
</evidence>
<feature type="compositionally biased region" description="Low complexity" evidence="7">
    <location>
        <begin position="612"/>
        <end position="624"/>
    </location>
</feature>
<keyword evidence="2" id="KW-0645">Protease</keyword>
<keyword evidence="8" id="KW-0472">Membrane</keyword>
<feature type="region of interest" description="Disordered" evidence="7">
    <location>
        <begin position="599"/>
        <end position="624"/>
    </location>
</feature>
<keyword evidence="5" id="KW-0862">Zinc</keyword>
<dbReference type="RefSeq" id="XP_047780390.1">
    <property type="nucleotide sequence ID" value="XM_047923313.1"/>
</dbReference>
<evidence type="ECO:0000313" key="10">
    <source>
        <dbReference type="EMBL" id="KAH9838475.1"/>
    </source>
</evidence>
<dbReference type="InterPro" id="IPR051156">
    <property type="entry name" value="Mito/Outer_Membr_Metalloprot"/>
</dbReference>
<evidence type="ECO:0000256" key="4">
    <source>
        <dbReference type="ARBA" id="ARBA00022801"/>
    </source>
</evidence>
<keyword evidence="6" id="KW-0482">Metalloprotease</keyword>
<organism evidence="10 11">
    <name type="scientific">Rhodofomes roseus</name>
    <dbReference type="NCBI Taxonomy" id="34475"/>
    <lineage>
        <taxon>Eukaryota</taxon>
        <taxon>Fungi</taxon>
        <taxon>Dikarya</taxon>
        <taxon>Basidiomycota</taxon>
        <taxon>Agaricomycotina</taxon>
        <taxon>Agaricomycetes</taxon>
        <taxon>Polyporales</taxon>
        <taxon>Rhodofomes</taxon>
    </lineage>
</organism>
<dbReference type="InterPro" id="IPR001915">
    <property type="entry name" value="Peptidase_M48"/>
</dbReference>
<dbReference type="PANTHER" id="PTHR22726">
    <property type="entry name" value="METALLOENDOPEPTIDASE OMA1"/>
    <property type="match status" value="1"/>
</dbReference>
<dbReference type="Proteomes" id="UP000814176">
    <property type="component" value="Unassembled WGS sequence"/>
</dbReference>
<dbReference type="GeneID" id="72004045"/>
<evidence type="ECO:0000256" key="6">
    <source>
        <dbReference type="ARBA" id="ARBA00023049"/>
    </source>
</evidence>
<feature type="domain" description="Peptidase M48" evidence="9">
    <location>
        <begin position="339"/>
        <end position="588"/>
    </location>
</feature>
<keyword evidence="8" id="KW-1133">Transmembrane helix</keyword>
<evidence type="ECO:0000259" key="9">
    <source>
        <dbReference type="Pfam" id="PF01435"/>
    </source>
</evidence>
<name>A0ABQ8KK32_9APHY</name>
<keyword evidence="3" id="KW-0479">Metal-binding</keyword>
<evidence type="ECO:0000256" key="7">
    <source>
        <dbReference type="SAM" id="MobiDB-lite"/>
    </source>
</evidence>
<dbReference type="Pfam" id="PF01435">
    <property type="entry name" value="Peptidase_M48"/>
    <property type="match status" value="1"/>
</dbReference>
<comment type="caution">
    <text evidence="10">The sequence shown here is derived from an EMBL/GenBank/DDBJ whole genome shotgun (WGS) entry which is preliminary data.</text>
</comment>
<dbReference type="EMBL" id="JADCUA010000007">
    <property type="protein sequence ID" value="KAH9838475.1"/>
    <property type="molecule type" value="Genomic_DNA"/>
</dbReference>
<keyword evidence="8" id="KW-0812">Transmembrane</keyword>
<reference evidence="10 11" key="1">
    <citation type="journal article" date="2021" name="Environ. Microbiol.">
        <title>Gene family expansions and transcriptome signatures uncover fungal adaptations to wood decay.</title>
        <authorList>
            <person name="Hage H."/>
            <person name="Miyauchi S."/>
            <person name="Viragh M."/>
            <person name="Drula E."/>
            <person name="Min B."/>
            <person name="Chaduli D."/>
            <person name="Navarro D."/>
            <person name="Favel A."/>
            <person name="Norest M."/>
            <person name="Lesage-Meessen L."/>
            <person name="Balint B."/>
            <person name="Merenyi Z."/>
            <person name="de Eugenio L."/>
            <person name="Morin E."/>
            <person name="Martinez A.T."/>
            <person name="Baldrian P."/>
            <person name="Stursova M."/>
            <person name="Martinez M.J."/>
            <person name="Novotny C."/>
            <person name="Magnuson J.K."/>
            <person name="Spatafora J.W."/>
            <person name="Maurice S."/>
            <person name="Pangilinan J."/>
            <person name="Andreopoulos W."/>
            <person name="LaButti K."/>
            <person name="Hundley H."/>
            <person name="Na H."/>
            <person name="Kuo A."/>
            <person name="Barry K."/>
            <person name="Lipzen A."/>
            <person name="Henrissat B."/>
            <person name="Riley R."/>
            <person name="Ahrendt S."/>
            <person name="Nagy L.G."/>
            <person name="Grigoriev I.V."/>
            <person name="Martin F."/>
            <person name="Rosso M.N."/>
        </authorList>
    </citation>
    <scope>NUCLEOTIDE SEQUENCE [LARGE SCALE GENOMIC DNA]</scope>
    <source>
        <strain evidence="10 11">CIRM-BRFM 1785</strain>
    </source>
</reference>
<gene>
    <name evidence="10" type="ORF">C8Q71DRAFT_751453</name>
</gene>
<evidence type="ECO:0000256" key="1">
    <source>
        <dbReference type="ARBA" id="ARBA00001947"/>
    </source>
</evidence>
<proteinExistence type="predicted"/>
<keyword evidence="4" id="KW-0378">Hydrolase</keyword>
<evidence type="ECO:0000256" key="2">
    <source>
        <dbReference type="ARBA" id="ARBA00022670"/>
    </source>
</evidence>
<sequence>MLGCKTSSWLASHAVARASSMRGRWGVGGYAFRPRGEARQLPPTTLPVINSDSASRYARALHSTPLTNGSLERRGGSVGERALHPMARTRTAPALPTIHFTLIHARAFHSTPPRNGLPFVPFLLSFLKTSSAIQLASTVSRIALTFMPIALLNKMKSYKKLQRIDAKIKDGKSSDELHEWRETVVERLRNSTRLFHLVLFTPIVLFWLTIVASLERTPLTGRWRLILLSPDEEEDIAAQLAGPGWYRAVGEILTQNGTPRLIDPGDWRFQWVLSTLRRLESVIPVLQHEKELRPDWIDYGPDDIPQPPPAKYPLRPRPRASDYFRRFAEAARNRTAQTPAHSIPGPPYSLLVVDDSESSNAFSYGFGPDGGGGIVVFSGFIEDVLRKYPRAFVEEPQPTSWWSYLFGNFFGFGPHSPAHPVPTEEQSSELAILLAHELAHLVLTHHIETLSTGTIIWPGVITIFTDIVRSFLFPVTMLFGPFINDALAGVGKASSGEISRITEYCTSQSQEVEADIVSARLLAHAGFDPRHAIHFWEGRNETPRTAECTPGRAEEMQREEETSLLNLPRRWIGASHPINLVRVQKLRDELDRWEQARVKARETREIERRKVAAQQEGAAPAAAE</sequence>
<feature type="compositionally biased region" description="Basic and acidic residues" evidence="7">
    <location>
        <begin position="599"/>
        <end position="610"/>
    </location>
</feature>
<evidence type="ECO:0000256" key="5">
    <source>
        <dbReference type="ARBA" id="ARBA00022833"/>
    </source>
</evidence>
<evidence type="ECO:0000313" key="11">
    <source>
        <dbReference type="Proteomes" id="UP000814176"/>
    </source>
</evidence>
<protein>
    <submittedName>
        <fullName evidence="10">Peptidase family M48-domain-containing protein</fullName>
    </submittedName>
</protein>
<keyword evidence="11" id="KW-1185">Reference proteome</keyword>
<accession>A0ABQ8KK32</accession>
<evidence type="ECO:0000256" key="8">
    <source>
        <dbReference type="SAM" id="Phobius"/>
    </source>
</evidence>
<feature type="transmembrane region" description="Helical" evidence="8">
    <location>
        <begin position="194"/>
        <end position="214"/>
    </location>
</feature>